<dbReference type="AlphaFoldDB" id="A0A1C4AR55"/>
<organism evidence="2 3">
    <name type="scientific">Chitinophaga costaii</name>
    <dbReference type="NCBI Taxonomy" id="1335309"/>
    <lineage>
        <taxon>Bacteria</taxon>
        <taxon>Pseudomonadati</taxon>
        <taxon>Bacteroidota</taxon>
        <taxon>Chitinophagia</taxon>
        <taxon>Chitinophagales</taxon>
        <taxon>Chitinophagaceae</taxon>
        <taxon>Chitinophaga</taxon>
    </lineage>
</organism>
<name>A0A1C4AR55_9BACT</name>
<proteinExistence type="predicted"/>
<dbReference type="Proteomes" id="UP000242818">
    <property type="component" value="Unassembled WGS sequence"/>
</dbReference>
<dbReference type="InterPro" id="IPR011971">
    <property type="entry name" value="CHP02284"/>
</dbReference>
<dbReference type="Pfam" id="PF09537">
    <property type="entry name" value="DUF2383"/>
    <property type="match status" value="1"/>
</dbReference>
<gene>
    <name evidence="2" type="ORF">GA0116948_102246</name>
</gene>
<reference evidence="2 3" key="1">
    <citation type="submission" date="2016-08" db="EMBL/GenBank/DDBJ databases">
        <authorList>
            <person name="Seilhamer J.J."/>
        </authorList>
    </citation>
    <scope>NUCLEOTIDE SEQUENCE [LARGE SCALE GENOMIC DNA]</scope>
    <source>
        <strain evidence="2 3">A37T2</strain>
    </source>
</reference>
<dbReference type="Gene3D" id="1.20.1260.10">
    <property type="match status" value="1"/>
</dbReference>
<evidence type="ECO:0000313" key="3">
    <source>
        <dbReference type="Proteomes" id="UP000242818"/>
    </source>
</evidence>
<dbReference type="RefSeq" id="WP_089709377.1">
    <property type="nucleotide sequence ID" value="NZ_FMAR01000002.1"/>
</dbReference>
<dbReference type="InterPro" id="IPR009078">
    <property type="entry name" value="Ferritin-like_SF"/>
</dbReference>
<dbReference type="SUPFAM" id="SSF47240">
    <property type="entry name" value="Ferritin-like"/>
    <property type="match status" value="1"/>
</dbReference>
<dbReference type="OrthoDB" id="282393at2"/>
<dbReference type="InterPro" id="IPR016920">
    <property type="entry name" value="UCP029477"/>
</dbReference>
<dbReference type="InterPro" id="IPR012347">
    <property type="entry name" value="Ferritin-like"/>
</dbReference>
<evidence type="ECO:0000313" key="2">
    <source>
        <dbReference type="EMBL" id="SCB97059.1"/>
    </source>
</evidence>
<dbReference type="NCBIfam" id="TIGR02284">
    <property type="entry name" value="PA2169 family four-helix-bundle protein"/>
    <property type="match status" value="1"/>
</dbReference>
<dbReference type="EMBL" id="FMAR01000002">
    <property type="protein sequence ID" value="SCB97059.1"/>
    <property type="molecule type" value="Genomic_DNA"/>
</dbReference>
<keyword evidence="3" id="KW-1185">Reference proteome</keyword>
<dbReference type="InterPro" id="IPR019052">
    <property type="entry name" value="DUF2383"/>
</dbReference>
<feature type="domain" description="DUF2383" evidence="1">
    <location>
        <begin position="7"/>
        <end position="115"/>
    </location>
</feature>
<sequence length="153" mass="17516">MATNEKATEVLNDLVKINNDRIEGYDKATAQTQDNDLKILFKQMVDESRKYVNELNQQLSLYGKEIQTDSTVSGKIYRTWMDVKRAFTGNDRHAILASCEHGEDAAQSAYQDALNTDEPLPNDLRELITKQKASLKRSHDIIKQQRDLEKVSQ</sequence>
<accession>A0A1C4AR55</accession>
<evidence type="ECO:0000259" key="1">
    <source>
        <dbReference type="Pfam" id="PF09537"/>
    </source>
</evidence>
<dbReference type="STRING" id="1335309.GA0116948_102246"/>
<dbReference type="PIRSF" id="PIRSF029477">
    <property type="entry name" value="UCP029477"/>
    <property type="match status" value="1"/>
</dbReference>
<protein>
    <recommendedName>
        <fullName evidence="1">DUF2383 domain-containing protein</fullName>
    </recommendedName>
</protein>